<gene>
    <name evidence="2" type="ORF">M231_05543</name>
</gene>
<keyword evidence="1" id="KW-0732">Signal</keyword>
<reference evidence="2 3" key="1">
    <citation type="submission" date="2016-06" db="EMBL/GenBank/DDBJ databases">
        <title>Evolution of pathogenesis and genome organization in the Tremellales.</title>
        <authorList>
            <person name="Cuomo C."/>
            <person name="Litvintseva A."/>
            <person name="Heitman J."/>
            <person name="Chen Y."/>
            <person name="Sun S."/>
            <person name="Springer D."/>
            <person name="Dromer F."/>
            <person name="Young S."/>
            <person name="Zeng Q."/>
            <person name="Chapman S."/>
            <person name="Gujja S."/>
            <person name="Saif S."/>
            <person name="Birren B."/>
        </authorList>
    </citation>
    <scope>NUCLEOTIDE SEQUENCE [LARGE SCALE GENOMIC DNA]</scope>
    <source>
        <strain evidence="2 3">ATCC 28783</strain>
    </source>
</reference>
<dbReference type="EMBL" id="SDIL01000075">
    <property type="protein sequence ID" value="RXK37174.1"/>
    <property type="molecule type" value="Genomic_DNA"/>
</dbReference>
<organism evidence="2 3">
    <name type="scientific">Tremella mesenterica</name>
    <name type="common">Jelly fungus</name>
    <dbReference type="NCBI Taxonomy" id="5217"/>
    <lineage>
        <taxon>Eukaryota</taxon>
        <taxon>Fungi</taxon>
        <taxon>Dikarya</taxon>
        <taxon>Basidiomycota</taxon>
        <taxon>Agaricomycotina</taxon>
        <taxon>Tremellomycetes</taxon>
        <taxon>Tremellales</taxon>
        <taxon>Tremellaceae</taxon>
        <taxon>Tremella</taxon>
    </lineage>
</organism>
<evidence type="ECO:0000256" key="1">
    <source>
        <dbReference type="SAM" id="SignalP"/>
    </source>
</evidence>
<dbReference type="OrthoDB" id="160645at2759"/>
<dbReference type="Gene3D" id="3.50.4.10">
    <property type="entry name" value="Hepatocyte Growth Factor"/>
    <property type="match status" value="1"/>
</dbReference>
<comment type="caution">
    <text evidence="2">The sequence shown here is derived from an EMBL/GenBank/DDBJ whole genome shotgun (WGS) entry which is preliminary data.</text>
</comment>
<keyword evidence="3" id="KW-1185">Reference proteome</keyword>
<dbReference type="VEuPathDB" id="FungiDB:TREMEDRAFT_63879"/>
<feature type="chain" id="PRO_5020763888" description="Apple domain-containing protein" evidence="1">
    <location>
        <begin position="19"/>
        <end position="174"/>
    </location>
</feature>
<dbReference type="Proteomes" id="UP000289152">
    <property type="component" value="Unassembled WGS sequence"/>
</dbReference>
<proteinExistence type="predicted"/>
<sequence length="174" mass="18621">MRWSLLVGSTLIFTWSSATPSPQPAASVGRPLRQATRESVIASIRRKALGPQRRQTSNAPYPVCPGEQASDLLHAFPWAVYPDTIGTYDESSDLISATTATSLDACILLCQLALLCTDISWQPSEDDNCYLLSGTQTALTYSPGVSAVFRDNACASLAGSANGRPCCNIYTTLL</sequence>
<protein>
    <recommendedName>
        <fullName evidence="4">Apple domain-containing protein</fullName>
    </recommendedName>
</protein>
<accession>A0A4Q1BHU2</accession>
<dbReference type="InParanoid" id="A0A4Q1BHU2"/>
<evidence type="ECO:0008006" key="4">
    <source>
        <dbReference type="Google" id="ProtNLM"/>
    </source>
</evidence>
<evidence type="ECO:0000313" key="3">
    <source>
        <dbReference type="Proteomes" id="UP000289152"/>
    </source>
</evidence>
<feature type="signal peptide" evidence="1">
    <location>
        <begin position="1"/>
        <end position="18"/>
    </location>
</feature>
<name>A0A4Q1BHU2_TREME</name>
<dbReference type="AlphaFoldDB" id="A0A4Q1BHU2"/>
<evidence type="ECO:0000313" key="2">
    <source>
        <dbReference type="EMBL" id="RXK37174.1"/>
    </source>
</evidence>